<keyword evidence="3 4" id="KW-0865">Zymogen</keyword>
<name>A0A926HMK2_9FIRM</name>
<comment type="caution">
    <text evidence="5">The sequence shown here is derived from an EMBL/GenBank/DDBJ whole genome shotgun (WGS) entry which is preliminary data.</text>
</comment>
<evidence type="ECO:0000256" key="2">
    <source>
        <dbReference type="ARBA" id="ARBA00022801"/>
    </source>
</evidence>
<dbReference type="SUPFAM" id="SSF53163">
    <property type="entry name" value="HybD-like"/>
    <property type="match status" value="1"/>
</dbReference>
<dbReference type="Gene3D" id="3.40.50.1450">
    <property type="entry name" value="HybD-like"/>
    <property type="match status" value="1"/>
</dbReference>
<keyword evidence="2 4" id="KW-0378">Hydrolase</keyword>
<feature type="propeptide" id="PRO_5038188562" evidence="4">
    <location>
        <begin position="1"/>
        <end position="8"/>
    </location>
</feature>
<feature type="chain" id="PRO_5038188561" description="Germination protease" evidence="4">
    <location>
        <begin position="9"/>
        <end position="315"/>
    </location>
</feature>
<evidence type="ECO:0000256" key="3">
    <source>
        <dbReference type="ARBA" id="ARBA00023145"/>
    </source>
</evidence>
<protein>
    <recommendedName>
        <fullName evidence="4">Germination protease</fullName>
        <ecNumber evidence="4">3.4.24.78</ecNumber>
    </recommendedName>
    <alternativeName>
        <fullName evidence="4">GPR endopeptidase</fullName>
    </alternativeName>
    <alternativeName>
        <fullName evidence="4">Germination proteinase</fullName>
    </alternativeName>
    <alternativeName>
        <fullName evidence="4">Spore protease</fullName>
    </alternativeName>
</protein>
<evidence type="ECO:0000256" key="4">
    <source>
        <dbReference type="HAMAP-Rule" id="MF_00626"/>
    </source>
</evidence>
<organism evidence="5 6">
    <name type="scientific">Luoshenia tenuis</name>
    <dbReference type="NCBI Taxonomy" id="2763654"/>
    <lineage>
        <taxon>Bacteria</taxon>
        <taxon>Bacillati</taxon>
        <taxon>Bacillota</taxon>
        <taxon>Clostridia</taxon>
        <taxon>Christensenellales</taxon>
        <taxon>Christensenellaceae</taxon>
        <taxon>Luoshenia</taxon>
    </lineage>
</organism>
<evidence type="ECO:0000313" key="5">
    <source>
        <dbReference type="EMBL" id="MBC8529233.1"/>
    </source>
</evidence>
<sequence>MQKNIRTDLAREASAAMGALQGVETFSREDEGVEVYQVQVNTPAAARTLGKAMGRYVTLDATDEAFSDMDRREHLAKALAQEIKKLLPEDFGTALVVGLGNARATPDALGPKALEMVMVTRHLIEYMPEAVDERLRPVAAYAPGVLGVTGLETAEVVRGVVKRIKPGVVICIDALAARSAARVGNTLQLSDTGIQPGSGLGNMRSALNAKALGCPVLALGVPTVVYASTIAQDAFQQMLDALKEEGGGEFGAFTRAVSRDDLLALLRQAAGAGDMVVTPKNIDELVAQAASVLALGLNLALHKNLSVEEIRAFPF</sequence>
<dbReference type="PIRSF" id="PIRSF019549">
    <property type="entry name" value="Peptidase_A25"/>
    <property type="match status" value="1"/>
</dbReference>
<dbReference type="RefSeq" id="WP_249285094.1">
    <property type="nucleotide sequence ID" value="NZ_JACRSO010000002.1"/>
</dbReference>
<keyword evidence="6" id="KW-1185">Reference proteome</keyword>
<dbReference type="InterPro" id="IPR005080">
    <property type="entry name" value="Peptidase_A25"/>
</dbReference>
<comment type="catalytic activity">
    <reaction evidence="4">
        <text>Endopeptidase action with P4 Glu or Asp, P1 preferably Glu &gt; Asp, P1' hydrophobic and P2' Ala.</text>
        <dbReference type="EC" id="3.4.24.78"/>
    </reaction>
</comment>
<dbReference type="InterPro" id="IPR023430">
    <property type="entry name" value="Pept_HybD-like_dom_sf"/>
</dbReference>
<dbReference type="HAMAP" id="MF_00626">
    <property type="entry name" value="Germination_prot"/>
    <property type="match status" value="1"/>
</dbReference>
<comment type="function">
    <text evidence="4">Initiates the rapid degradation of small, acid-soluble proteins during spore germination.</text>
</comment>
<dbReference type="Pfam" id="PF03418">
    <property type="entry name" value="Peptidase_A25"/>
    <property type="match status" value="1"/>
</dbReference>
<dbReference type="EC" id="3.4.24.78" evidence="4"/>
<proteinExistence type="inferred from homology"/>
<evidence type="ECO:0000313" key="6">
    <source>
        <dbReference type="Proteomes" id="UP000654279"/>
    </source>
</evidence>
<dbReference type="GO" id="GO:0009847">
    <property type="term" value="P:spore germination"/>
    <property type="evidence" value="ECO:0007669"/>
    <property type="project" value="UniProtKB-UniRule"/>
</dbReference>
<comment type="similarity">
    <text evidence="4">Belongs to the peptidase A25 family.</text>
</comment>
<dbReference type="AlphaFoldDB" id="A0A926HMK2"/>
<accession>A0A926HMK2</accession>
<dbReference type="GO" id="GO:0006508">
    <property type="term" value="P:proteolysis"/>
    <property type="evidence" value="ECO:0007669"/>
    <property type="project" value="UniProtKB-UniRule"/>
</dbReference>
<dbReference type="NCBIfam" id="TIGR01441">
    <property type="entry name" value="GPR"/>
    <property type="match status" value="1"/>
</dbReference>
<evidence type="ECO:0000256" key="1">
    <source>
        <dbReference type="ARBA" id="ARBA00022670"/>
    </source>
</evidence>
<comment type="PTM">
    <text evidence="4">Autoproteolytically processed. The inactive tetrameric zymogen termed p46 autoprocesses to a smaller form termed p41, which is active only during spore germination.</text>
</comment>
<comment type="subunit">
    <text evidence="4">Homotetramer.</text>
</comment>
<dbReference type="GO" id="GO:0004222">
    <property type="term" value="F:metalloendopeptidase activity"/>
    <property type="evidence" value="ECO:0007669"/>
    <property type="project" value="UniProtKB-UniRule"/>
</dbReference>
<gene>
    <name evidence="4" type="primary">gpr</name>
    <name evidence="5" type="ORF">H8699_07310</name>
</gene>
<dbReference type="Proteomes" id="UP000654279">
    <property type="component" value="Unassembled WGS sequence"/>
</dbReference>
<dbReference type="EMBL" id="JACRSO010000002">
    <property type="protein sequence ID" value="MBC8529233.1"/>
    <property type="molecule type" value="Genomic_DNA"/>
</dbReference>
<keyword evidence="1 4" id="KW-0645">Protease</keyword>
<reference evidence="5" key="1">
    <citation type="submission" date="2020-08" db="EMBL/GenBank/DDBJ databases">
        <title>Genome public.</title>
        <authorList>
            <person name="Liu C."/>
            <person name="Sun Q."/>
        </authorList>
    </citation>
    <scope>NUCLEOTIDE SEQUENCE</scope>
    <source>
        <strain evidence="5">NSJ-44</strain>
    </source>
</reference>